<dbReference type="PANTHER" id="PTHR47216:SF4">
    <property type="entry name" value="OS01G0859400 PROTEIN"/>
    <property type="match status" value="1"/>
</dbReference>
<keyword evidence="3" id="KW-1185">Reference proteome</keyword>
<feature type="domain" description="Tyrosine specific protein phosphatases" evidence="1">
    <location>
        <begin position="65"/>
        <end position="134"/>
    </location>
</feature>
<dbReference type="PROSITE" id="PS00383">
    <property type="entry name" value="TYR_PHOSPHATASE_1"/>
    <property type="match status" value="1"/>
</dbReference>
<dbReference type="InterPro" id="IPR029021">
    <property type="entry name" value="Prot-tyrosine_phosphatase-like"/>
</dbReference>
<dbReference type="Proteomes" id="UP000029734">
    <property type="component" value="Unassembled WGS sequence"/>
</dbReference>
<dbReference type="eggNOG" id="COG2453">
    <property type="taxonomic scope" value="Bacteria"/>
</dbReference>
<dbReference type="AlphaFoldDB" id="A0A098MER6"/>
<evidence type="ECO:0000259" key="1">
    <source>
        <dbReference type="PROSITE" id="PS50056"/>
    </source>
</evidence>
<dbReference type="InterPro" id="IPR000387">
    <property type="entry name" value="Tyr_Pase_dom"/>
</dbReference>
<dbReference type="RefSeq" id="WP_036647895.1">
    <property type="nucleotide sequence ID" value="NZ_JQCR01000001.1"/>
</dbReference>
<accession>A0A098MER6</accession>
<dbReference type="STRING" id="268407.PWYN_02385"/>
<dbReference type="InterPro" id="IPR016130">
    <property type="entry name" value="Tyr_Pase_AS"/>
</dbReference>
<dbReference type="EMBL" id="JQCR01000001">
    <property type="protein sequence ID" value="KGE21024.1"/>
    <property type="molecule type" value="Genomic_DNA"/>
</dbReference>
<name>A0A098MER6_9BACL</name>
<comment type="caution">
    <text evidence="2">The sequence shown here is derived from an EMBL/GenBank/DDBJ whole genome shotgun (WGS) entry which is preliminary data.</text>
</comment>
<organism evidence="2 3">
    <name type="scientific">Paenibacillus wynnii</name>
    <dbReference type="NCBI Taxonomy" id="268407"/>
    <lineage>
        <taxon>Bacteria</taxon>
        <taxon>Bacillati</taxon>
        <taxon>Bacillota</taxon>
        <taxon>Bacilli</taxon>
        <taxon>Bacillales</taxon>
        <taxon>Paenibacillaceae</taxon>
        <taxon>Paenibacillus</taxon>
    </lineage>
</organism>
<reference evidence="2 3" key="1">
    <citation type="submission" date="2014-08" db="EMBL/GenBank/DDBJ databases">
        <authorList>
            <person name="den Bakker H.C."/>
        </authorList>
    </citation>
    <scope>NUCLEOTIDE SEQUENCE [LARGE SCALE GENOMIC DNA]</scope>
    <source>
        <strain evidence="2 3">DSM 18334</strain>
    </source>
</reference>
<proteinExistence type="predicted"/>
<dbReference type="PANTHER" id="PTHR47216">
    <property type="match status" value="1"/>
</dbReference>
<sequence length="145" mass="15726">MANYHELIEGKVYIGGEAALMEALREQEISDVFDLRDTGTKAEGFPADVTRHHFPIVEDETGQEGSVHAAILAVKEAVDSNKTVYFHCAGGRNRTGTVATGLLIELGLASSVEDAASLAKEKRPDISIKQEMLDILNGFYSTESK</sequence>
<reference evidence="2 3" key="2">
    <citation type="submission" date="2014-10" db="EMBL/GenBank/DDBJ databases">
        <title>Comparative genomics of the Paenibacillus odorifer group.</title>
        <authorList>
            <person name="Tsai Y.-C."/>
            <person name="Martin N."/>
            <person name="Korlach J."/>
            <person name="Wiedmann M."/>
        </authorList>
    </citation>
    <scope>NUCLEOTIDE SEQUENCE [LARGE SCALE GENOMIC DNA]</scope>
    <source>
        <strain evidence="2 3">DSM 18334</strain>
    </source>
</reference>
<evidence type="ECO:0000313" key="3">
    <source>
        <dbReference type="Proteomes" id="UP000029734"/>
    </source>
</evidence>
<evidence type="ECO:0000313" key="2">
    <source>
        <dbReference type="EMBL" id="KGE21024.1"/>
    </source>
</evidence>
<dbReference type="OrthoDB" id="2081133at2"/>
<protein>
    <submittedName>
        <fullName evidence="2">Protein phosphatase</fullName>
    </submittedName>
</protein>
<dbReference type="SUPFAM" id="SSF52799">
    <property type="entry name" value="(Phosphotyrosine protein) phosphatases II"/>
    <property type="match status" value="1"/>
</dbReference>
<dbReference type="Pfam" id="PF22785">
    <property type="entry name" value="Tc-R-P"/>
    <property type="match status" value="1"/>
</dbReference>
<dbReference type="PROSITE" id="PS50056">
    <property type="entry name" value="TYR_PHOSPHATASE_2"/>
    <property type="match status" value="1"/>
</dbReference>
<gene>
    <name evidence="2" type="ORF">PWYN_02385</name>
</gene>
<dbReference type="Gene3D" id="3.90.190.10">
    <property type="entry name" value="Protein tyrosine phosphatase superfamily"/>
    <property type="match status" value="1"/>
</dbReference>